<dbReference type="Pfam" id="PF01129">
    <property type="entry name" value="ART"/>
    <property type="match status" value="1"/>
</dbReference>
<evidence type="ECO:0000256" key="5">
    <source>
        <dbReference type="ARBA" id="ARBA00047597"/>
    </source>
</evidence>
<organism evidence="7 10">
    <name type="scientific">Adineta ricciae</name>
    <name type="common">Rotifer</name>
    <dbReference type="NCBI Taxonomy" id="249248"/>
    <lineage>
        <taxon>Eukaryota</taxon>
        <taxon>Metazoa</taxon>
        <taxon>Spiralia</taxon>
        <taxon>Gnathifera</taxon>
        <taxon>Rotifera</taxon>
        <taxon>Eurotatoria</taxon>
        <taxon>Bdelloidea</taxon>
        <taxon>Adinetida</taxon>
        <taxon>Adinetidae</taxon>
        <taxon>Adineta</taxon>
    </lineage>
</organism>
<dbReference type="GO" id="GO:0106274">
    <property type="term" value="F:NAD+-protein-arginine ADP-ribosyltransferase activity"/>
    <property type="evidence" value="ECO:0007669"/>
    <property type="project" value="UniProtKB-EC"/>
</dbReference>
<feature type="chain" id="PRO_5035956984" description="NAD(P)(+)--arginine ADP-ribosyltransferase" evidence="6">
    <location>
        <begin position="19"/>
        <end position="296"/>
    </location>
</feature>
<keyword evidence="3 6" id="KW-0808">Transferase</keyword>
<reference evidence="7" key="1">
    <citation type="submission" date="2021-02" db="EMBL/GenBank/DDBJ databases">
        <authorList>
            <person name="Nowell W R."/>
        </authorList>
    </citation>
    <scope>NUCLEOTIDE SEQUENCE</scope>
</reference>
<keyword evidence="6" id="KW-0732">Signal</keyword>
<dbReference type="EMBL" id="CAJNOJ010000010">
    <property type="protein sequence ID" value="CAF0782899.1"/>
    <property type="molecule type" value="Genomic_DNA"/>
</dbReference>
<accession>A0A813RLY2</accession>
<dbReference type="SUPFAM" id="SSF56399">
    <property type="entry name" value="ADP-ribosylation"/>
    <property type="match status" value="1"/>
</dbReference>
<dbReference type="EC" id="2.4.2.31" evidence="6"/>
<dbReference type="GO" id="GO:0016779">
    <property type="term" value="F:nucleotidyltransferase activity"/>
    <property type="evidence" value="ECO:0007669"/>
    <property type="project" value="UniProtKB-KW"/>
</dbReference>
<comment type="caution">
    <text evidence="7">The sequence shown here is derived from an EMBL/GenBank/DDBJ whole genome shotgun (WGS) entry which is preliminary data.</text>
</comment>
<evidence type="ECO:0000256" key="1">
    <source>
        <dbReference type="ARBA" id="ARBA00009558"/>
    </source>
</evidence>
<keyword evidence="2 6" id="KW-0328">Glycosyltransferase</keyword>
<dbReference type="InterPro" id="IPR000768">
    <property type="entry name" value="ART"/>
</dbReference>
<evidence type="ECO:0000256" key="4">
    <source>
        <dbReference type="ARBA" id="ARBA00022695"/>
    </source>
</evidence>
<proteinExistence type="inferred from homology"/>
<evidence type="ECO:0000256" key="2">
    <source>
        <dbReference type="ARBA" id="ARBA00022676"/>
    </source>
</evidence>
<gene>
    <name evidence="7" type="ORF">EDS130_LOCUS3930</name>
    <name evidence="8" type="ORF">XAT740_LOCUS54956</name>
</gene>
<dbReference type="AlphaFoldDB" id="A0A813RLY2"/>
<feature type="signal peptide" evidence="6">
    <location>
        <begin position="1"/>
        <end position="18"/>
    </location>
</feature>
<dbReference type="OrthoDB" id="9988352at2759"/>
<keyword evidence="4" id="KW-0548">Nucleotidyltransferase</keyword>
<evidence type="ECO:0000256" key="3">
    <source>
        <dbReference type="ARBA" id="ARBA00022679"/>
    </source>
</evidence>
<keyword evidence="9" id="KW-1185">Reference proteome</keyword>
<dbReference type="EMBL" id="CAJNOR010010080">
    <property type="protein sequence ID" value="CAF1650941.1"/>
    <property type="molecule type" value="Genomic_DNA"/>
</dbReference>
<comment type="similarity">
    <text evidence="1 6">Belongs to the Arg-specific ADP-ribosyltransferase family.</text>
</comment>
<dbReference type="Proteomes" id="UP000663828">
    <property type="component" value="Unassembled WGS sequence"/>
</dbReference>
<name>A0A813RLY2_ADIRI</name>
<evidence type="ECO:0000256" key="6">
    <source>
        <dbReference type="RuleBase" id="RU361228"/>
    </source>
</evidence>
<evidence type="ECO:0000313" key="7">
    <source>
        <dbReference type="EMBL" id="CAF0782899.1"/>
    </source>
</evidence>
<protein>
    <recommendedName>
        <fullName evidence="6">NAD(P)(+)--arginine ADP-ribosyltransferase</fullName>
        <ecNumber evidence="6">2.4.2.31</ecNumber>
    </recommendedName>
    <alternativeName>
        <fullName evidence="6">Mono(ADP-ribosyl)transferase</fullName>
    </alternativeName>
</protein>
<sequence length="296" mass="32645">MSITLFIIMAQYLTKAGAIVLTAGNLRSTYMSVPTLSLMDAVDTKLGHATPGNSDCVRNILNNVTATLGLTEEEVATIKAYTANCLYSDLNTALRTENYSSIKRWFAYLKLFQLALTKLNAAEGKFCRGERRTWNVTYKYGEIITWWAVTSVSSKVSVCTQFLDGLPHSLSGTLYTIQSHTARSVEHISKFPEEAESILLPATSFRVISHGVDPMRPKTYTIDLVEIRSETTDTSTNTNIVPAVFTEHITKHVIDTTSGHSHLILPTEHITKPVIGTTSGHSHLILPVSKAISNNR</sequence>
<keyword evidence="6" id="KW-0521">NADP</keyword>
<evidence type="ECO:0000313" key="9">
    <source>
        <dbReference type="Proteomes" id="UP000663828"/>
    </source>
</evidence>
<dbReference type="Gene3D" id="3.90.176.10">
    <property type="entry name" value="Toxin ADP-ribosyltransferase, Chain A, domain 1"/>
    <property type="match status" value="1"/>
</dbReference>
<evidence type="ECO:0000313" key="8">
    <source>
        <dbReference type="EMBL" id="CAF1650941.1"/>
    </source>
</evidence>
<evidence type="ECO:0000313" key="10">
    <source>
        <dbReference type="Proteomes" id="UP000663852"/>
    </source>
</evidence>
<comment type="catalytic activity">
    <reaction evidence="5 6">
        <text>L-arginyl-[protein] + NAD(+) = N(omega)-(ADP-D-ribosyl)-L-arginyl-[protein] + nicotinamide + H(+)</text>
        <dbReference type="Rhea" id="RHEA:19149"/>
        <dbReference type="Rhea" id="RHEA-COMP:10532"/>
        <dbReference type="Rhea" id="RHEA-COMP:15087"/>
        <dbReference type="ChEBI" id="CHEBI:15378"/>
        <dbReference type="ChEBI" id="CHEBI:17154"/>
        <dbReference type="ChEBI" id="CHEBI:29965"/>
        <dbReference type="ChEBI" id="CHEBI:57540"/>
        <dbReference type="ChEBI" id="CHEBI:142554"/>
        <dbReference type="EC" id="2.4.2.31"/>
    </reaction>
</comment>
<dbReference type="Proteomes" id="UP000663852">
    <property type="component" value="Unassembled WGS sequence"/>
</dbReference>
<keyword evidence="6" id="KW-0520">NAD</keyword>